<evidence type="ECO:0000256" key="1">
    <source>
        <dbReference type="SAM" id="Phobius"/>
    </source>
</evidence>
<organism evidence="2 3">
    <name type="scientific">Glossina austeni</name>
    <name type="common">Savannah tsetse fly</name>
    <dbReference type="NCBI Taxonomy" id="7395"/>
    <lineage>
        <taxon>Eukaryota</taxon>
        <taxon>Metazoa</taxon>
        <taxon>Ecdysozoa</taxon>
        <taxon>Arthropoda</taxon>
        <taxon>Hexapoda</taxon>
        <taxon>Insecta</taxon>
        <taxon>Pterygota</taxon>
        <taxon>Neoptera</taxon>
        <taxon>Endopterygota</taxon>
        <taxon>Diptera</taxon>
        <taxon>Brachycera</taxon>
        <taxon>Muscomorpha</taxon>
        <taxon>Hippoboscoidea</taxon>
        <taxon>Glossinidae</taxon>
        <taxon>Glossina</taxon>
    </lineage>
</organism>
<feature type="transmembrane region" description="Helical" evidence="1">
    <location>
        <begin position="79"/>
        <end position="96"/>
    </location>
</feature>
<evidence type="ECO:0000313" key="3">
    <source>
        <dbReference type="Proteomes" id="UP000078200"/>
    </source>
</evidence>
<sequence length="156" mass="19005">MSMVWQTLNALNHSMKLCLPTIFNFVQNCLEDRHFNGERLRHFNWHILYYRIRHFFLDWDWYMLLYGIRYYAFDRFKPNILPIALMLVLEGTFRFYHTHTYLCSYYTYMHTYMRLLIVYAYGVRVPLATICSSFLCSFANVAVCGFFRLTIPQQHC</sequence>
<accession>A0A1A9UFS7</accession>
<name>A0A1A9UFS7_GLOAU</name>
<dbReference type="EnsemblMetazoa" id="GAUT003444-RA">
    <property type="protein sequence ID" value="GAUT003444-PA"/>
    <property type="gene ID" value="GAUT003444"/>
</dbReference>
<dbReference type="AlphaFoldDB" id="A0A1A9UFS7"/>
<evidence type="ECO:0000313" key="2">
    <source>
        <dbReference type="EnsemblMetazoa" id="GAUT003444-PA"/>
    </source>
</evidence>
<keyword evidence="3" id="KW-1185">Reference proteome</keyword>
<dbReference type="Proteomes" id="UP000078200">
    <property type="component" value="Unassembled WGS sequence"/>
</dbReference>
<keyword evidence="1" id="KW-0812">Transmembrane</keyword>
<proteinExistence type="predicted"/>
<feature type="transmembrane region" description="Helical" evidence="1">
    <location>
        <begin position="127"/>
        <end position="151"/>
    </location>
</feature>
<keyword evidence="1" id="KW-1133">Transmembrane helix</keyword>
<dbReference type="VEuPathDB" id="VectorBase:GAUT003444"/>
<keyword evidence="1" id="KW-0472">Membrane</keyword>
<reference evidence="2" key="1">
    <citation type="submission" date="2020-05" db="UniProtKB">
        <authorList>
            <consortium name="EnsemblMetazoa"/>
        </authorList>
    </citation>
    <scope>IDENTIFICATION</scope>
    <source>
        <strain evidence="2">TTRI</strain>
    </source>
</reference>
<protein>
    <submittedName>
        <fullName evidence="2">Uncharacterized protein</fullName>
    </submittedName>
</protein>